<gene>
    <name evidence="3" type="ORF">CTHT_0018730</name>
</gene>
<dbReference type="HOGENOM" id="CLU_502568_0_0_1"/>
<dbReference type="RefSeq" id="XP_006692367.1">
    <property type="nucleotide sequence ID" value="XM_006692304.1"/>
</dbReference>
<evidence type="ECO:0000313" key="4">
    <source>
        <dbReference type="Proteomes" id="UP000008066"/>
    </source>
</evidence>
<feature type="compositionally biased region" description="Basic and acidic residues" evidence="1">
    <location>
        <begin position="544"/>
        <end position="562"/>
    </location>
</feature>
<proteinExistence type="predicted"/>
<dbReference type="AlphaFoldDB" id="G0S2W5"/>
<keyword evidence="2" id="KW-0812">Transmembrane</keyword>
<feature type="transmembrane region" description="Helical" evidence="2">
    <location>
        <begin position="20"/>
        <end position="37"/>
    </location>
</feature>
<feature type="transmembrane region" description="Helical" evidence="2">
    <location>
        <begin position="112"/>
        <end position="132"/>
    </location>
</feature>
<feature type="transmembrane region" description="Helical" evidence="2">
    <location>
        <begin position="159"/>
        <end position="179"/>
    </location>
</feature>
<feature type="transmembrane region" description="Helical" evidence="2">
    <location>
        <begin position="49"/>
        <end position="73"/>
    </location>
</feature>
<evidence type="ECO:0000256" key="1">
    <source>
        <dbReference type="SAM" id="MobiDB-lite"/>
    </source>
</evidence>
<dbReference type="OrthoDB" id="5366688at2759"/>
<dbReference type="Proteomes" id="UP000008066">
    <property type="component" value="Unassembled WGS sequence"/>
</dbReference>
<protein>
    <submittedName>
        <fullName evidence="3">Uncharacterized protein</fullName>
    </submittedName>
</protein>
<evidence type="ECO:0000313" key="3">
    <source>
        <dbReference type="EMBL" id="EGS22348.1"/>
    </source>
</evidence>
<name>G0S2W5_CHATD</name>
<dbReference type="eggNOG" id="ENOG502SPG3">
    <property type="taxonomic scope" value="Eukaryota"/>
</dbReference>
<dbReference type="KEGG" id="cthr:CTHT_0018730"/>
<accession>G0S2W5</accession>
<feature type="compositionally biased region" description="Polar residues" evidence="1">
    <location>
        <begin position="244"/>
        <end position="277"/>
    </location>
</feature>
<dbReference type="EMBL" id="GL988040">
    <property type="protein sequence ID" value="EGS22348.1"/>
    <property type="molecule type" value="Genomic_DNA"/>
</dbReference>
<feature type="region of interest" description="Disordered" evidence="1">
    <location>
        <begin position="227"/>
        <end position="345"/>
    </location>
</feature>
<keyword evidence="2" id="KW-0472">Membrane</keyword>
<feature type="transmembrane region" description="Helical" evidence="2">
    <location>
        <begin position="79"/>
        <end position="100"/>
    </location>
</feature>
<feature type="compositionally biased region" description="Polar residues" evidence="1">
    <location>
        <begin position="288"/>
        <end position="297"/>
    </location>
</feature>
<reference evidence="3 4" key="1">
    <citation type="journal article" date="2011" name="Cell">
        <title>Insight into structure and assembly of the nuclear pore complex by utilizing the genome of a eukaryotic thermophile.</title>
        <authorList>
            <person name="Amlacher S."/>
            <person name="Sarges P."/>
            <person name="Flemming D."/>
            <person name="van Noort V."/>
            <person name="Kunze R."/>
            <person name="Devos D.P."/>
            <person name="Arumugam M."/>
            <person name="Bork P."/>
            <person name="Hurt E."/>
        </authorList>
    </citation>
    <scope>NUCLEOTIDE SEQUENCE [LARGE SCALE GENOMIC DNA]</scope>
    <source>
        <strain evidence="4">DSM 1495 / CBS 144.50 / IMI 039719</strain>
    </source>
</reference>
<feature type="compositionally biased region" description="Low complexity" evidence="1">
    <location>
        <begin position="329"/>
        <end position="340"/>
    </location>
</feature>
<keyword evidence="4" id="KW-1185">Reference proteome</keyword>
<evidence type="ECO:0000256" key="2">
    <source>
        <dbReference type="SAM" id="Phobius"/>
    </source>
</evidence>
<sequence>MRYRPPQLGALGVTFTFARALQFASLIAVIGLCANFINDIAAAEHDAPAELIGALVVAVISVLYVVITYILYYDSMLPLLVASGFDGVLLIAAIVIAAVIGKPLPKLTCSRLLVANVLTITATPFSFVAHPIRTSTVSKTLSYPVFVSLSKSTCMESKAVWGLSIALCILFAFSSFGYAGAARDVATRNATKPKKQQQPWNIENKQNFESVSLDPVVLPPSIPPAPPVPTYAHEKPRSVLPRLTVSTDPRSSFSRLSNDSDLSSAPTSSFDVASPPQQGLRPPPAMHSQRSTITLTNPDIPVRRDGEASSSSTDGISPLLSRAPSALFSSPGSSTSKISSPETNLRRKSTIIPVPAVLPLGQIPSPTPTSAGGSLPPEYKLVPIPMSRFSTALAAQISLSEQTARSPTAPATEIAKLNLGNLSGLGILSRSLSGRRLTPRQVPVQVPAQVPVKVETHELPERKPNPEFLGVPGVNTGIGKGLTTADVHSIRASIVEPTSVVTTNLSPLSPSTLAGVVSPSTESLKREESNEVGLGLGIFGSLRGRGEKDKEKDKQGKWESGRQKRTVWDVVDGWWDLGLLERMGTVKSVRRKKQ</sequence>
<feature type="region of interest" description="Disordered" evidence="1">
    <location>
        <begin position="543"/>
        <end position="562"/>
    </location>
</feature>
<dbReference type="GeneID" id="18255911"/>
<keyword evidence="2" id="KW-1133">Transmembrane helix</keyword>
<organism evidence="4">
    <name type="scientific">Chaetomium thermophilum (strain DSM 1495 / CBS 144.50 / IMI 039719)</name>
    <name type="common">Thermochaetoides thermophila</name>
    <dbReference type="NCBI Taxonomy" id="759272"/>
    <lineage>
        <taxon>Eukaryota</taxon>
        <taxon>Fungi</taxon>
        <taxon>Dikarya</taxon>
        <taxon>Ascomycota</taxon>
        <taxon>Pezizomycotina</taxon>
        <taxon>Sordariomycetes</taxon>
        <taxon>Sordariomycetidae</taxon>
        <taxon>Sordariales</taxon>
        <taxon>Chaetomiaceae</taxon>
        <taxon>Thermochaetoides</taxon>
    </lineage>
</organism>